<feature type="domain" description="ShKT" evidence="3">
    <location>
        <begin position="131"/>
        <end position="167"/>
    </location>
</feature>
<comment type="caution">
    <text evidence="4">The sequence shown here is derived from an EMBL/GenBank/DDBJ whole genome shotgun (WGS) entry which is preliminary data.</text>
</comment>
<dbReference type="PROSITE" id="PS51670">
    <property type="entry name" value="SHKT"/>
    <property type="match status" value="1"/>
</dbReference>
<organism evidence="4 5">
    <name type="scientific">Heterodera trifolii</name>
    <dbReference type="NCBI Taxonomy" id="157864"/>
    <lineage>
        <taxon>Eukaryota</taxon>
        <taxon>Metazoa</taxon>
        <taxon>Ecdysozoa</taxon>
        <taxon>Nematoda</taxon>
        <taxon>Chromadorea</taxon>
        <taxon>Rhabditida</taxon>
        <taxon>Tylenchina</taxon>
        <taxon>Tylenchomorpha</taxon>
        <taxon>Tylenchoidea</taxon>
        <taxon>Heteroderidae</taxon>
        <taxon>Heteroderinae</taxon>
        <taxon>Heterodera</taxon>
    </lineage>
</organism>
<gene>
    <name evidence="4" type="ORF">niasHT_029986</name>
</gene>
<evidence type="ECO:0000259" key="3">
    <source>
        <dbReference type="PROSITE" id="PS51670"/>
    </source>
</evidence>
<feature type="compositionally biased region" description="Polar residues" evidence="2">
    <location>
        <begin position="1"/>
        <end position="20"/>
    </location>
</feature>
<proteinExistence type="predicted"/>
<dbReference type="EMBL" id="JBICBT010000956">
    <property type="protein sequence ID" value="KAL3090767.1"/>
    <property type="molecule type" value="Genomic_DNA"/>
</dbReference>
<protein>
    <recommendedName>
        <fullName evidence="3">ShKT domain-containing protein</fullName>
    </recommendedName>
</protein>
<sequence length="174" mass="20181">MTTMGTTRSKINGGKTTATPPTEKVEAVEQLENGRRADGHQNERGGRHNKNTHSQNGQERHGHHGSQGIHHDQHYIHDTTPRTKIHPPTVKLPPEPNLARNCDQLAHFCHVPMYRKVMQRECQKTCGRDECQDDREDLCIQWERRNFCTLRFYATIRWKCARTCQLCIPIITHK</sequence>
<dbReference type="Gene3D" id="1.10.10.1870">
    <property type="entry name" value="ShTK domain-like"/>
    <property type="match status" value="1"/>
</dbReference>
<dbReference type="Proteomes" id="UP001620626">
    <property type="component" value="Unassembled WGS sequence"/>
</dbReference>
<dbReference type="PANTHER" id="PTHR21724:SF109">
    <property type="entry name" value="SHKT DOMAIN-CONTAINING PROTEIN"/>
    <property type="match status" value="1"/>
</dbReference>
<feature type="region of interest" description="Disordered" evidence="2">
    <location>
        <begin position="1"/>
        <end position="71"/>
    </location>
</feature>
<evidence type="ECO:0000256" key="2">
    <source>
        <dbReference type="SAM" id="MobiDB-lite"/>
    </source>
</evidence>
<comment type="caution">
    <text evidence="1">Lacks conserved residue(s) required for the propagation of feature annotation.</text>
</comment>
<dbReference type="AlphaFoldDB" id="A0ABD2JJH2"/>
<dbReference type="PANTHER" id="PTHR21724">
    <property type="entry name" value="SHKT DOMAIN-CONTAINING PROTEIN"/>
    <property type="match status" value="1"/>
</dbReference>
<feature type="compositionally biased region" description="Basic and acidic residues" evidence="2">
    <location>
        <begin position="23"/>
        <end position="46"/>
    </location>
</feature>
<dbReference type="SMART" id="SM00254">
    <property type="entry name" value="ShKT"/>
    <property type="match status" value="2"/>
</dbReference>
<keyword evidence="5" id="KW-1185">Reference proteome</keyword>
<accession>A0ABD2JJH2</accession>
<reference evidence="4 5" key="1">
    <citation type="submission" date="2024-10" db="EMBL/GenBank/DDBJ databases">
        <authorList>
            <person name="Kim D."/>
        </authorList>
    </citation>
    <scope>NUCLEOTIDE SEQUENCE [LARGE SCALE GENOMIC DNA]</scope>
    <source>
        <strain evidence="4">BH-2024</strain>
    </source>
</reference>
<evidence type="ECO:0000313" key="4">
    <source>
        <dbReference type="EMBL" id="KAL3090767.1"/>
    </source>
</evidence>
<dbReference type="Pfam" id="PF01549">
    <property type="entry name" value="ShK"/>
    <property type="match status" value="2"/>
</dbReference>
<name>A0ABD2JJH2_9BILA</name>
<dbReference type="InterPro" id="IPR003582">
    <property type="entry name" value="ShKT_dom"/>
</dbReference>
<evidence type="ECO:0000313" key="5">
    <source>
        <dbReference type="Proteomes" id="UP001620626"/>
    </source>
</evidence>
<dbReference type="Gene3D" id="1.10.10.1940">
    <property type="match status" value="1"/>
</dbReference>
<evidence type="ECO:0000256" key="1">
    <source>
        <dbReference type="PROSITE-ProRule" id="PRU01005"/>
    </source>
</evidence>